<dbReference type="RefSeq" id="WP_152601833.1">
    <property type="nucleotide sequence ID" value="NZ_CABVQD010000040.1"/>
</dbReference>
<dbReference type="EMBL" id="CABVQD010000040">
    <property type="protein sequence ID" value="VWC39955.1"/>
    <property type="molecule type" value="Genomic_DNA"/>
</dbReference>
<dbReference type="Proteomes" id="UP000494330">
    <property type="component" value="Unassembled WGS sequence"/>
</dbReference>
<proteinExistence type="predicted"/>
<protein>
    <submittedName>
        <fullName evidence="1">Uncharacterized protein</fullName>
    </submittedName>
</protein>
<organism evidence="1 2">
    <name type="scientific">Burkholderia paludis</name>
    <dbReference type="NCBI Taxonomy" id="1506587"/>
    <lineage>
        <taxon>Bacteria</taxon>
        <taxon>Pseudomonadati</taxon>
        <taxon>Pseudomonadota</taxon>
        <taxon>Betaproteobacteria</taxon>
        <taxon>Burkholderiales</taxon>
        <taxon>Burkholderiaceae</taxon>
        <taxon>Burkholderia</taxon>
        <taxon>Burkholderia cepacia complex</taxon>
    </lineage>
</organism>
<evidence type="ECO:0000313" key="1">
    <source>
        <dbReference type="EMBL" id="VWC39955.1"/>
    </source>
</evidence>
<dbReference type="AlphaFoldDB" id="A0A6J5F0K7"/>
<gene>
    <name evidence="1" type="ORF">BPA30113_06838</name>
</gene>
<sequence>MTVHYSSLEAAFHAHPVRIADWGYVRCREEDLTTSGVVFFDDVEDPGACRRAAFAGKCGSLIVLTIHGASTQDVVTFASDKRIEAVECLRDVLPDEFAHWIDAFDIVYFGYPA</sequence>
<keyword evidence="2" id="KW-1185">Reference proteome</keyword>
<accession>A0A6J5F0K7</accession>
<evidence type="ECO:0000313" key="2">
    <source>
        <dbReference type="Proteomes" id="UP000494330"/>
    </source>
</evidence>
<name>A0A6J5F0K7_9BURK</name>
<reference evidence="1 2" key="1">
    <citation type="submission" date="2019-09" db="EMBL/GenBank/DDBJ databases">
        <authorList>
            <person name="Depoorter E."/>
        </authorList>
    </citation>
    <scope>NUCLEOTIDE SEQUENCE [LARGE SCALE GENOMIC DNA]</scope>
    <source>
        <strain evidence="1">LMG 30113</strain>
    </source>
</reference>